<dbReference type="PATRIC" id="fig|882211.3.peg.14"/>
<dbReference type="NCBIfam" id="TIGR01783">
    <property type="entry name" value="TonB-siderophor"/>
    <property type="match status" value="1"/>
</dbReference>
<dbReference type="Gene3D" id="2.40.170.20">
    <property type="entry name" value="TonB-dependent receptor, beta-barrel domain"/>
    <property type="match status" value="1"/>
</dbReference>
<evidence type="ECO:0000256" key="11">
    <source>
        <dbReference type="RuleBase" id="RU003357"/>
    </source>
</evidence>
<evidence type="ECO:0000256" key="10">
    <source>
        <dbReference type="PROSITE-ProRule" id="PRU01360"/>
    </source>
</evidence>
<dbReference type="OrthoDB" id="8732650at2"/>
<name>A0A0J6GF48_PSEDM</name>
<feature type="domain" description="TonB-dependent receptor-like beta-barrel" evidence="13">
    <location>
        <begin position="240"/>
        <end position="696"/>
    </location>
</feature>
<keyword evidence="7 10" id="KW-0472">Membrane</keyword>
<evidence type="ECO:0000256" key="1">
    <source>
        <dbReference type="ARBA" id="ARBA00004571"/>
    </source>
</evidence>
<dbReference type="AlphaFoldDB" id="A0A0J6GF48"/>
<evidence type="ECO:0000256" key="9">
    <source>
        <dbReference type="ARBA" id="ARBA00023237"/>
    </source>
</evidence>
<evidence type="ECO:0000256" key="2">
    <source>
        <dbReference type="ARBA" id="ARBA00009810"/>
    </source>
</evidence>
<dbReference type="SUPFAM" id="SSF56935">
    <property type="entry name" value="Porins"/>
    <property type="match status" value="1"/>
</dbReference>
<dbReference type="PANTHER" id="PTHR32552:SF83">
    <property type="entry name" value="BLR3904 PROTEIN"/>
    <property type="match status" value="1"/>
</dbReference>
<keyword evidence="3 10" id="KW-0813">Transport</keyword>
<dbReference type="GO" id="GO:0009279">
    <property type="term" value="C:cell outer membrane"/>
    <property type="evidence" value="ECO:0007669"/>
    <property type="project" value="UniProtKB-SubCell"/>
</dbReference>
<protein>
    <submittedName>
        <fullName evidence="15">Iron complex outermembrane recepter protein</fullName>
    </submittedName>
</protein>
<comment type="caution">
    <text evidence="15">The sequence shown here is derived from an EMBL/GenBank/DDBJ whole genome shotgun (WGS) entry which is preliminary data.</text>
</comment>
<dbReference type="Pfam" id="PF00593">
    <property type="entry name" value="TonB_dep_Rec_b-barrel"/>
    <property type="match status" value="1"/>
</dbReference>
<keyword evidence="6 11" id="KW-0798">TonB box</keyword>
<dbReference type="GO" id="GO:0015344">
    <property type="term" value="F:siderophore uptake transmembrane transporter activity"/>
    <property type="evidence" value="ECO:0007669"/>
    <property type="project" value="TreeGrafter"/>
</dbReference>
<dbReference type="InterPro" id="IPR010105">
    <property type="entry name" value="TonB_sidphr_rcpt"/>
</dbReference>
<dbReference type="GO" id="GO:0038023">
    <property type="term" value="F:signaling receptor activity"/>
    <property type="evidence" value="ECO:0007669"/>
    <property type="project" value="InterPro"/>
</dbReference>
<dbReference type="PROSITE" id="PS52016">
    <property type="entry name" value="TONB_DEPENDENT_REC_3"/>
    <property type="match status" value="1"/>
</dbReference>
<dbReference type="EMBL" id="FNUD01000002">
    <property type="protein sequence ID" value="SEE95123.1"/>
    <property type="molecule type" value="Genomic_DNA"/>
</dbReference>
<dbReference type="CDD" id="cd01347">
    <property type="entry name" value="ligand_gated_channel"/>
    <property type="match status" value="1"/>
</dbReference>
<reference evidence="15" key="1">
    <citation type="submission" date="2016-10" db="EMBL/GenBank/DDBJ databases">
        <authorList>
            <person name="Varghese N."/>
            <person name="Submissions S."/>
        </authorList>
    </citation>
    <scope>NUCLEOTIDE SEQUENCE [LARGE SCALE GENOMIC DNA]</scope>
    <source>
        <strain evidence="15">LMG 25555</strain>
    </source>
</reference>
<evidence type="ECO:0000313" key="15">
    <source>
        <dbReference type="EMBL" id="SEE95123.1"/>
    </source>
</evidence>
<evidence type="ECO:0000256" key="5">
    <source>
        <dbReference type="ARBA" id="ARBA00022692"/>
    </source>
</evidence>
<evidence type="ECO:0000256" key="8">
    <source>
        <dbReference type="ARBA" id="ARBA00023170"/>
    </source>
</evidence>
<evidence type="ECO:0000256" key="7">
    <source>
        <dbReference type="ARBA" id="ARBA00023136"/>
    </source>
</evidence>
<gene>
    <name evidence="15" type="ORF">SAMN04489800_3056</name>
</gene>
<comment type="similarity">
    <text evidence="2 10 11">Belongs to the TonB-dependent receptor family.</text>
</comment>
<keyword evidence="4 10" id="KW-1134">Transmembrane beta strand</keyword>
<dbReference type="Proteomes" id="UP000183613">
    <property type="component" value="Unassembled WGS sequence"/>
</dbReference>
<dbReference type="InterPro" id="IPR000531">
    <property type="entry name" value="Beta-barrel_TonB"/>
</dbReference>
<keyword evidence="8" id="KW-0675">Receptor</keyword>
<keyword evidence="12" id="KW-0732">Signal</keyword>
<evidence type="ECO:0000256" key="3">
    <source>
        <dbReference type="ARBA" id="ARBA00022448"/>
    </source>
</evidence>
<evidence type="ECO:0000259" key="14">
    <source>
        <dbReference type="Pfam" id="PF07715"/>
    </source>
</evidence>
<dbReference type="PANTHER" id="PTHR32552">
    <property type="entry name" value="FERRICHROME IRON RECEPTOR-RELATED"/>
    <property type="match status" value="1"/>
</dbReference>
<dbReference type="GO" id="GO:0015891">
    <property type="term" value="P:siderophore transport"/>
    <property type="evidence" value="ECO:0007669"/>
    <property type="project" value="InterPro"/>
</dbReference>
<dbReference type="InterPro" id="IPR012910">
    <property type="entry name" value="Plug_dom"/>
</dbReference>
<keyword evidence="16" id="KW-1185">Reference proteome</keyword>
<dbReference type="Pfam" id="PF07715">
    <property type="entry name" value="Plug"/>
    <property type="match status" value="1"/>
</dbReference>
<dbReference type="InterPro" id="IPR037066">
    <property type="entry name" value="Plug_dom_sf"/>
</dbReference>
<dbReference type="RefSeq" id="WP_048358013.1">
    <property type="nucleotide sequence ID" value="NZ_FNUD01000002.1"/>
</dbReference>
<dbReference type="InterPro" id="IPR036942">
    <property type="entry name" value="Beta-barrel_TonB_sf"/>
</dbReference>
<keyword evidence="9 10" id="KW-0998">Cell outer membrane</keyword>
<sequence>MKMLYRTFTQAESAPRFTRSLLGVGMLLASSMPVAYAAKTELPATAVTAGDNGAYQADNAWVGGFEAAPLLDTPAAISVFTDALIEDQQARLLSDVLKNDASVGESYAPVGYYENFVVRGFSLNSASSYKINGRTITGEQNVGLENKQQVELLKGLSGLQSGVSEPGGVVNYVTKRAADVRSVTVSTDDRGSGYLATDVGGWFGSEQQFGLRANFAHEDLHSYVEHANGQRDFASVAFDWNISPDALLQLDVEYQNKEQRSVPGYQLLGGAELPHHASPKKLLAHQSGSKPVTIDSLNINGNFEYRFTDNWKGNLSASRSKVVIDDYSSFAWGCYGSDSCASTAVPNYFSPEGNYDIYDFQSPDDTRRNDEVQAALSGQFDTGGIGHELTVGTSAFRRVVDQRELVNEMIGSGNIDSEPEDFTRYDGPVQDSYRRLDSRQYGVFFNDRISFNDQWQTVLGGREVRLDERTFDAQGDTTRHTQRYEFLPQVALLYKPVQNMTLYTRYSKGLSLGGTAPWYATNSSEILAPTVSRQIEAGIKYDWRRISLSATLFQIRQDYQYACPDATPGEFTFVQQGEQKNTGLELAANGRATERLQIAASVAAIRSRVTGSGTAEYEGHQTINVPTLRASLYGDYALPWVDGLALLGGVQYSGKKYASQQGNVQADAYAIFNIGSRYSTRIEGYDTVFRLSVDNLFDKRYWRDVGEYMGDNYVFQGAPLTARLSASINF</sequence>
<evidence type="ECO:0000313" key="16">
    <source>
        <dbReference type="Proteomes" id="UP000183613"/>
    </source>
</evidence>
<evidence type="ECO:0000256" key="4">
    <source>
        <dbReference type="ARBA" id="ARBA00022452"/>
    </source>
</evidence>
<feature type="domain" description="TonB-dependent receptor plug" evidence="14">
    <location>
        <begin position="70"/>
        <end position="169"/>
    </location>
</feature>
<evidence type="ECO:0000259" key="13">
    <source>
        <dbReference type="Pfam" id="PF00593"/>
    </source>
</evidence>
<dbReference type="InterPro" id="IPR039426">
    <property type="entry name" value="TonB-dep_rcpt-like"/>
</dbReference>
<organism evidence="15 16">
    <name type="scientific">Pseudomonas deceptionensis</name>
    <dbReference type="NCBI Taxonomy" id="882211"/>
    <lineage>
        <taxon>Bacteria</taxon>
        <taxon>Pseudomonadati</taxon>
        <taxon>Pseudomonadota</taxon>
        <taxon>Gammaproteobacteria</taxon>
        <taxon>Pseudomonadales</taxon>
        <taxon>Pseudomonadaceae</taxon>
        <taxon>Pseudomonas</taxon>
    </lineage>
</organism>
<accession>A0A0J6GF48</accession>
<evidence type="ECO:0000256" key="6">
    <source>
        <dbReference type="ARBA" id="ARBA00023077"/>
    </source>
</evidence>
<proteinExistence type="inferred from homology"/>
<evidence type="ECO:0000256" key="12">
    <source>
        <dbReference type="SAM" id="SignalP"/>
    </source>
</evidence>
<keyword evidence="5 10" id="KW-0812">Transmembrane</keyword>
<dbReference type="Gene3D" id="2.170.130.10">
    <property type="entry name" value="TonB-dependent receptor, plug domain"/>
    <property type="match status" value="1"/>
</dbReference>
<feature type="chain" id="PRO_5009777253" evidence="12">
    <location>
        <begin position="38"/>
        <end position="730"/>
    </location>
</feature>
<comment type="subcellular location">
    <subcellularLocation>
        <location evidence="1 10">Cell outer membrane</location>
        <topology evidence="1 10">Multi-pass membrane protein</topology>
    </subcellularLocation>
</comment>
<feature type="signal peptide" evidence="12">
    <location>
        <begin position="1"/>
        <end position="37"/>
    </location>
</feature>